<organism evidence="1 2">
    <name type="scientific">Datura stramonium</name>
    <name type="common">Jimsonweed</name>
    <name type="synonym">Common thornapple</name>
    <dbReference type="NCBI Taxonomy" id="4076"/>
    <lineage>
        <taxon>Eukaryota</taxon>
        <taxon>Viridiplantae</taxon>
        <taxon>Streptophyta</taxon>
        <taxon>Embryophyta</taxon>
        <taxon>Tracheophyta</taxon>
        <taxon>Spermatophyta</taxon>
        <taxon>Magnoliopsida</taxon>
        <taxon>eudicotyledons</taxon>
        <taxon>Gunneridae</taxon>
        <taxon>Pentapetalae</taxon>
        <taxon>asterids</taxon>
        <taxon>lamiids</taxon>
        <taxon>Solanales</taxon>
        <taxon>Solanaceae</taxon>
        <taxon>Solanoideae</taxon>
        <taxon>Datureae</taxon>
        <taxon>Datura</taxon>
    </lineage>
</organism>
<proteinExistence type="predicted"/>
<protein>
    <submittedName>
        <fullName evidence="1">Uncharacterized protein</fullName>
    </submittedName>
</protein>
<feature type="non-terminal residue" evidence="1">
    <location>
        <position position="1"/>
    </location>
</feature>
<evidence type="ECO:0000313" key="2">
    <source>
        <dbReference type="Proteomes" id="UP000823775"/>
    </source>
</evidence>
<reference evidence="1 2" key="1">
    <citation type="journal article" date="2021" name="BMC Genomics">
        <title>Datura genome reveals duplications of psychoactive alkaloid biosynthetic genes and high mutation rate following tissue culture.</title>
        <authorList>
            <person name="Rajewski A."/>
            <person name="Carter-House D."/>
            <person name="Stajich J."/>
            <person name="Litt A."/>
        </authorList>
    </citation>
    <scope>NUCLEOTIDE SEQUENCE [LARGE SCALE GENOMIC DNA]</scope>
    <source>
        <strain evidence="1">AR-01</strain>
    </source>
</reference>
<accession>A0ABS8TJC1</accession>
<feature type="non-terminal residue" evidence="1">
    <location>
        <position position="85"/>
    </location>
</feature>
<dbReference type="Proteomes" id="UP000823775">
    <property type="component" value="Unassembled WGS sequence"/>
</dbReference>
<comment type="caution">
    <text evidence="1">The sequence shown here is derived from an EMBL/GenBank/DDBJ whole genome shotgun (WGS) entry which is preliminary data.</text>
</comment>
<keyword evidence="2" id="KW-1185">Reference proteome</keyword>
<gene>
    <name evidence="1" type="ORF">HAX54_010648</name>
</gene>
<name>A0ABS8TJC1_DATST</name>
<sequence length="85" mass="9537">LTAWLTALHGPEGASGRIEEGDRPSVEPLKENFMDSKVTADLTGRSHDGPTLILLDGDYGRLHWFREMTRMMEHQECDGPSWVPS</sequence>
<dbReference type="EMBL" id="JACEIK010001590">
    <property type="protein sequence ID" value="MCD7470642.1"/>
    <property type="molecule type" value="Genomic_DNA"/>
</dbReference>
<evidence type="ECO:0000313" key="1">
    <source>
        <dbReference type="EMBL" id="MCD7470642.1"/>
    </source>
</evidence>